<evidence type="ECO:0000313" key="3">
    <source>
        <dbReference type="EMBL" id="KAH6891353.1"/>
    </source>
</evidence>
<feature type="region of interest" description="Disordered" evidence="1">
    <location>
        <begin position="670"/>
        <end position="820"/>
    </location>
</feature>
<feature type="region of interest" description="Disordered" evidence="1">
    <location>
        <begin position="250"/>
        <end position="292"/>
    </location>
</feature>
<keyword evidence="2" id="KW-0812">Transmembrane</keyword>
<feature type="compositionally biased region" description="Basic residues" evidence="1">
    <location>
        <begin position="573"/>
        <end position="583"/>
    </location>
</feature>
<feature type="region of interest" description="Disordered" evidence="1">
    <location>
        <begin position="488"/>
        <end position="601"/>
    </location>
</feature>
<feature type="region of interest" description="Disordered" evidence="1">
    <location>
        <begin position="621"/>
        <end position="640"/>
    </location>
</feature>
<comment type="caution">
    <text evidence="3">The sequence shown here is derived from an EMBL/GenBank/DDBJ whole genome shotgun (WGS) entry which is preliminary data.</text>
</comment>
<name>A0A9P9AN70_9HYPO</name>
<feature type="region of interest" description="Disordered" evidence="1">
    <location>
        <begin position="867"/>
        <end position="923"/>
    </location>
</feature>
<feature type="region of interest" description="Disordered" evidence="1">
    <location>
        <begin position="308"/>
        <end position="444"/>
    </location>
</feature>
<dbReference type="EMBL" id="JAGPYM010000008">
    <property type="protein sequence ID" value="KAH6891353.1"/>
    <property type="molecule type" value="Genomic_DNA"/>
</dbReference>
<accession>A0A9P9AN70</accession>
<feature type="transmembrane region" description="Helical" evidence="2">
    <location>
        <begin position="213"/>
        <end position="234"/>
    </location>
</feature>
<dbReference type="AlphaFoldDB" id="A0A9P9AN70"/>
<keyword evidence="2" id="KW-1133">Transmembrane helix</keyword>
<feature type="compositionally biased region" description="Polar residues" evidence="1">
    <location>
        <begin position="494"/>
        <end position="510"/>
    </location>
</feature>
<feature type="compositionally biased region" description="Low complexity" evidence="1">
    <location>
        <begin position="112"/>
        <end position="157"/>
    </location>
</feature>
<feature type="compositionally biased region" description="Low complexity" evidence="1">
    <location>
        <begin position="87"/>
        <end position="104"/>
    </location>
</feature>
<feature type="region of interest" description="Disordered" evidence="1">
    <location>
        <begin position="87"/>
        <end position="206"/>
    </location>
</feature>
<feature type="compositionally biased region" description="Low complexity" evidence="1">
    <location>
        <begin position="184"/>
        <end position="195"/>
    </location>
</feature>
<keyword evidence="4" id="KW-1185">Reference proteome</keyword>
<protein>
    <submittedName>
        <fullName evidence="3">Uncharacterized protein</fullName>
    </submittedName>
</protein>
<feature type="compositionally biased region" description="Polar residues" evidence="1">
    <location>
        <begin position="310"/>
        <end position="328"/>
    </location>
</feature>
<evidence type="ECO:0000313" key="4">
    <source>
        <dbReference type="Proteomes" id="UP000777438"/>
    </source>
</evidence>
<sequence>MGEGALQCIVAERSIGYCSQTDARDEVVYSAYGMCDDQPDAVEPTHTVITATLVIPTSGGVVSFPPVTTATRRFSTIPTTFIQSTTADRYTTESTTTTTTSTRHTTAKTKTETPSVTLSSFSTLPTTLVMETSSAPPFPTTSESSTTTTEPRSSTETLDLDESSTYDPMSSDITLRPTTATSPAAGETTSSDAAGAGAGKDDGNDDGLSQKQVAGISVGVLAAAGAAIGAILLARRMRKKRYPEMKSGFLPIRDTWGYKPDPSNSAGGSSWNPGPGSQRTMNPFPPRPAPAPALGTDMLSPNTIGLAISPGNSRVPSQVHTQTSTPSRRMSRLLPAKPVLPFLPLNVPGNRSPPQRESVWPRVSEQVQPMRQSRPPQLPPLQIGPTASSPATYQPPPVPKLQIPEPNLPTAAEMRNMHKRDSSMTEFEEDGRPSVSPTAQVWAPTPITGSNNTYYIADEHGNWKLGDPKHASRMSVYSQVTVAPPPLPKDSIYVPSSESSNVDTTKTLDGTASVSSVSDDSAPKRTLAPAAVIVPDRSLSSRSQKPMGPRAQPTPPPIMAPQVNDKMPANDKMRRHSSRRHSMTRNLTRNRTSAGSDMTSCTTITTSSDGTIIDPSPALEQQASLSPVQESPHSNRSRNNVVAYPIIPPKDPRRSSVPALSALSALQEIDPNKKNLAPPTSRQMVFYPPGQPSPTLGTTDPPVGPIKAPVASNWVPKPPRKPMVNPGLERTGSPTMRLVDPSPSPPETHSSDKENQSARAPPFFFAPAYPQPLNTRPSQRQRQHRYSNSTPQYPSVRPLPQPPYRQPQSQPNPRPERHSHQAYEHNWHPLRAASSQQHAQANTTLQPNPSLLAKRVGNERAAKLAIPTEANRTPWQRDERTYQAPVHDPAPGASRENRHSGPTPWVPTLTPTRRGRDLFLNVQ</sequence>
<feature type="compositionally biased region" description="Polar residues" evidence="1">
    <location>
        <begin position="262"/>
        <end position="281"/>
    </location>
</feature>
<gene>
    <name evidence="3" type="ORF">B0T10DRAFT_560600</name>
</gene>
<feature type="compositionally biased region" description="Polar residues" evidence="1">
    <location>
        <begin position="165"/>
        <end position="182"/>
    </location>
</feature>
<proteinExistence type="predicted"/>
<dbReference type="OrthoDB" id="3946741at2759"/>
<feature type="compositionally biased region" description="Pro residues" evidence="1">
    <location>
        <begin position="797"/>
        <end position="813"/>
    </location>
</feature>
<feature type="compositionally biased region" description="Polar residues" evidence="1">
    <location>
        <begin position="584"/>
        <end position="595"/>
    </location>
</feature>
<keyword evidence="2" id="KW-0472">Membrane</keyword>
<reference evidence="3 4" key="1">
    <citation type="journal article" date="2021" name="Nat. Commun.">
        <title>Genetic determinants of endophytism in the Arabidopsis root mycobiome.</title>
        <authorList>
            <person name="Mesny F."/>
            <person name="Miyauchi S."/>
            <person name="Thiergart T."/>
            <person name="Pickel B."/>
            <person name="Atanasova L."/>
            <person name="Karlsson M."/>
            <person name="Huettel B."/>
            <person name="Barry K.W."/>
            <person name="Haridas S."/>
            <person name="Chen C."/>
            <person name="Bauer D."/>
            <person name="Andreopoulos W."/>
            <person name="Pangilinan J."/>
            <person name="LaButti K."/>
            <person name="Riley R."/>
            <person name="Lipzen A."/>
            <person name="Clum A."/>
            <person name="Drula E."/>
            <person name="Henrissat B."/>
            <person name="Kohler A."/>
            <person name="Grigoriev I.V."/>
            <person name="Martin F.M."/>
            <person name="Hacquard S."/>
        </authorList>
    </citation>
    <scope>NUCLEOTIDE SEQUENCE [LARGE SCALE GENOMIC DNA]</scope>
    <source>
        <strain evidence="3 4">MPI-CAGE-CH-0241</strain>
    </source>
</reference>
<evidence type="ECO:0000256" key="2">
    <source>
        <dbReference type="SAM" id="Phobius"/>
    </source>
</evidence>
<organism evidence="3 4">
    <name type="scientific">Thelonectria olida</name>
    <dbReference type="NCBI Taxonomy" id="1576542"/>
    <lineage>
        <taxon>Eukaryota</taxon>
        <taxon>Fungi</taxon>
        <taxon>Dikarya</taxon>
        <taxon>Ascomycota</taxon>
        <taxon>Pezizomycotina</taxon>
        <taxon>Sordariomycetes</taxon>
        <taxon>Hypocreomycetidae</taxon>
        <taxon>Hypocreales</taxon>
        <taxon>Nectriaceae</taxon>
        <taxon>Thelonectria</taxon>
    </lineage>
</organism>
<dbReference type="Proteomes" id="UP000777438">
    <property type="component" value="Unassembled WGS sequence"/>
</dbReference>
<evidence type="ECO:0000256" key="1">
    <source>
        <dbReference type="SAM" id="MobiDB-lite"/>
    </source>
</evidence>